<reference evidence="5 6" key="1">
    <citation type="submission" date="2017-06" db="EMBL/GenBank/DDBJ databases">
        <title>Genome sequencing of cyanobaciteial culture collection at National Institute for Environmental Studies (NIES).</title>
        <authorList>
            <person name="Hirose Y."/>
            <person name="Shimura Y."/>
            <person name="Fujisawa T."/>
            <person name="Nakamura Y."/>
            <person name="Kawachi M."/>
        </authorList>
    </citation>
    <scope>NUCLEOTIDE SEQUENCE [LARGE SCALE GENOMIC DNA]</scope>
    <source>
        <strain evidence="5 6">NIES-806</strain>
    </source>
</reference>
<keyword evidence="4" id="KW-0456">Lyase</keyword>
<keyword evidence="6" id="KW-1185">Reference proteome</keyword>
<comment type="similarity">
    <text evidence="1">Belongs to the CpcE/RpcE/PecE family.</text>
</comment>
<dbReference type="GO" id="GO:0016829">
    <property type="term" value="F:lyase activity"/>
    <property type="evidence" value="ECO:0007669"/>
    <property type="project" value="UniProtKB-KW"/>
</dbReference>
<protein>
    <recommendedName>
        <fullName evidence="7">HEAT repeat domain-containing protein</fullName>
    </recommendedName>
</protein>
<organism evidence="5 6">
    <name type="scientific">Dolichospermum compactum NIES-806</name>
    <dbReference type="NCBI Taxonomy" id="1973481"/>
    <lineage>
        <taxon>Bacteria</taxon>
        <taxon>Bacillati</taxon>
        <taxon>Cyanobacteriota</taxon>
        <taxon>Cyanophyceae</taxon>
        <taxon>Nostocales</taxon>
        <taxon>Aphanizomenonaceae</taxon>
        <taxon>Dolichospermum</taxon>
        <taxon>Dolichospermum compactum</taxon>
    </lineage>
</organism>
<evidence type="ECO:0000256" key="2">
    <source>
        <dbReference type="ARBA" id="ARBA00022549"/>
    </source>
</evidence>
<dbReference type="EMBL" id="AP018316">
    <property type="protein sequence ID" value="BAZ84275.1"/>
    <property type="molecule type" value="Genomic_DNA"/>
</dbReference>
<dbReference type="Pfam" id="PF13646">
    <property type="entry name" value="HEAT_2"/>
    <property type="match status" value="1"/>
</dbReference>
<evidence type="ECO:0000313" key="5">
    <source>
        <dbReference type="EMBL" id="BAZ84275.1"/>
    </source>
</evidence>
<accession>A0A1Z4UYV6</accession>
<evidence type="ECO:0000256" key="1">
    <source>
        <dbReference type="ARBA" id="ARBA00009299"/>
    </source>
</evidence>
<keyword evidence="3" id="KW-0605">Phycobilisome</keyword>
<sequence>MRQTNEQEKVEKIISLASIGKEAKVAIPSLIEALKDNDASVRYSAAAALGNMGEETKAGLTQLAHW</sequence>
<dbReference type="InterPro" id="IPR021133">
    <property type="entry name" value="HEAT_type_2"/>
</dbReference>
<name>A0A1Z4UYV6_9CYAN</name>
<dbReference type="AlphaFoldDB" id="A0A1Z4UYV6"/>
<proteinExistence type="inferred from homology"/>
<dbReference type="PROSITE" id="PS50077">
    <property type="entry name" value="HEAT_REPEAT"/>
    <property type="match status" value="1"/>
</dbReference>
<evidence type="ECO:0008006" key="7">
    <source>
        <dbReference type="Google" id="ProtNLM"/>
    </source>
</evidence>
<dbReference type="SUPFAM" id="SSF48371">
    <property type="entry name" value="ARM repeat"/>
    <property type="match status" value="1"/>
</dbReference>
<dbReference type="InterPro" id="IPR016024">
    <property type="entry name" value="ARM-type_fold"/>
</dbReference>
<dbReference type="InterPro" id="IPR011989">
    <property type="entry name" value="ARM-like"/>
</dbReference>
<dbReference type="Gene3D" id="1.25.10.10">
    <property type="entry name" value="Leucine-rich Repeat Variant"/>
    <property type="match status" value="1"/>
</dbReference>
<evidence type="ECO:0000313" key="6">
    <source>
        <dbReference type="Proteomes" id="UP000218702"/>
    </source>
</evidence>
<evidence type="ECO:0000256" key="4">
    <source>
        <dbReference type="ARBA" id="ARBA00023239"/>
    </source>
</evidence>
<gene>
    <name evidence="5" type="ORF">NIES806_04590</name>
</gene>
<keyword evidence="2" id="KW-0042">Antenna complex</keyword>
<dbReference type="GO" id="GO:0030089">
    <property type="term" value="C:phycobilisome"/>
    <property type="evidence" value="ECO:0007669"/>
    <property type="project" value="UniProtKB-KW"/>
</dbReference>
<dbReference type="KEGG" id="dcm:NIES806_04590"/>
<dbReference type="Proteomes" id="UP000218702">
    <property type="component" value="Chromosome"/>
</dbReference>
<evidence type="ECO:0000256" key="3">
    <source>
        <dbReference type="ARBA" id="ARBA00022738"/>
    </source>
</evidence>